<dbReference type="Pfam" id="PF00067">
    <property type="entry name" value="p450"/>
    <property type="match status" value="1"/>
</dbReference>
<keyword evidence="3" id="KW-0963">Cytoplasm</keyword>
<dbReference type="GO" id="GO:0005506">
    <property type="term" value="F:iron ion binding"/>
    <property type="evidence" value="ECO:0007669"/>
    <property type="project" value="InterPro"/>
</dbReference>
<name>A0A2N3Y4N9_SACSN</name>
<evidence type="ECO:0000256" key="6">
    <source>
        <dbReference type="ARBA" id="ARBA00023002"/>
    </source>
</evidence>
<dbReference type="PRINTS" id="PR00385">
    <property type="entry name" value="P450"/>
</dbReference>
<dbReference type="SUPFAM" id="SSF48264">
    <property type="entry name" value="Cytochrome P450"/>
    <property type="match status" value="1"/>
</dbReference>
<dbReference type="GO" id="GO:0005737">
    <property type="term" value="C:cytoplasm"/>
    <property type="evidence" value="ECO:0007669"/>
    <property type="project" value="UniProtKB-SubCell"/>
</dbReference>
<organism evidence="10 11">
    <name type="scientific">Saccharopolyspora spinosa</name>
    <dbReference type="NCBI Taxonomy" id="60894"/>
    <lineage>
        <taxon>Bacteria</taxon>
        <taxon>Bacillati</taxon>
        <taxon>Actinomycetota</taxon>
        <taxon>Actinomycetes</taxon>
        <taxon>Pseudonocardiales</taxon>
        <taxon>Pseudonocardiaceae</taxon>
        <taxon>Saccharopolyspora</taxon>
    </lineage>
</organism>
<dbReference type="CDD" id="cd11030">
    <property type="entry name" value="CYP105-like"/>
    <property type="match status" value="1"/>
</dbReference>
<evidence type="ECO:0000256" key="8">
    <source>
        <dbReference type="ARBA" id="ARBA00023033"/>
    </source>
</evidence>
<evidence type="ECO:0000256" key="7">
    <source>
        <dbReference type="ARBA" id="ARBA00023004"/>
    </source>
</evidence>
<evidence type="ECO:0000256" key="2">
    <source>
        <dbReference type="ARBA" id="ARBA00010617"/>
    </source>
</evidence>
<proteinExistence type="inferred from homology"/>
<dbReference type="GO" id="GO:0004497">
    <property type="term" value="F:monooxygenase activity"/>
    <property type="evidence" value="ECO:0007669"/>
    <property type="project" value="UniProtKB-KW"/>
</dbReference>
<evidence type="ECO:0000256" key="3">
    <source>
        <dbReference type="ARBA" id="ARBA00022490"/>
    </source>
</evidence>
<keyword evidence="4 9" id="KW-0349">Heme</keyword>
<dbReference type="InterPro" id="IPR002397">
    <property type="entry name" value="Cyt_P450_B"/>
</dbReference>
<keyword evidence="5 9" id="KW-0479">Metal-binding</keyword>
<reference evidence="10" key="1">
    <citation type="submission" date="2017-12" db="EMBL/GenBank/DDBJ databases">
        <title>Sequencing the genomes of 1000 Actinobacteria strains.</title>
        <authorList>
            <person name="Klenk H.-P."/>
        </authorList>
    </citation>
    <scope>NUCLEOTIDE SEQUENCE [LARGE SCALE GENOMIC DNA]</scope>
    <source>
        <strain evidence="10">DSM 44228</strain>
    </source>
</reference>
<dbReference type="GO" id="GO:0016705">
    <property type="term" value="F:oxidoreductase activity, acting on paired donors, with incorporation or reduction of molecular oxygen"/>
    <property type="evidence" value="ECO:0007669"/>
    <property type="project" value="InterPro"/>
</dbReference>
<comment type="caution">
    <text evidence="10">The sequence shown here is derived from an EMBL/GenBank/DDBJ whole genome shotgun (WGS) entry which is preliminary data.</text>
</comment>
<dbReference type="AlphaFoldDB" id="A0A2N3Y4N9"/>
<dbReference type="STRING" id="994479.GCA_000194155_05752"/>
<accession>A0A2N3Y4N9</accession>
<evidence type="ECO:0000256" key="1">
    <source>
        <dbReference type="ARBA" id="ARBA00004496"/>
    </source>
</evidence>
<evidence type="ECO:0000256" key="4">
    <source>
        <dbReference type="ARBA" id="ARBA00022617"/>
    </source>
</evidence>
<evidence type="ECO:0000256" key="5">
    <source>
        <dbReference type="ARBA" id="ARBA00022723"/>
    </source>
</evidence>
<protein>
    <submittedName>
        <fullName evidence="10">Cytochrome P450</fullName>
    </submittedName>
</protein>
<dbReference type="InterPro" id="IPR001128">
    <property type="entry name" value="Cyt_P450"/>
</dbReference>
<dbReference type="GO" id="GO:0020037">
    <property type="term" value="F:heme binding"/>
    <property type="evidence" value="ECO:0007669"/>
    <property type="project" value="InterPro"/>
</dbReference>
<keyword evidence="6 9" id="KW-0560">Oxidoreductase</keyword>
<dbReference type="InterPro" id="IPR036396">
    <property type="entry name" value="Cyt_P450_sf"/>
</dbReference>
<dbReference type="PANTHER" id="PTHR46696:SF6">
    <property type="entry name" value="P450, PUTATIVE (EUROFUNG)-RELATED"/>
    <property type="match status" value="1"/>
</dbReference>
<dbReference type="Proteomes" id="UP000233786">
    <property type="component" value="Unassembled WGS sequence"/>
</dbReference>
<dbReference type="Gene3D" id="1.10.630.10">
    <property type="entry name" value="Cytochrome P450"/>
    <property type="match status" value="1"/>
</dbReference>
<comment type="subcellular location">
    <subcellularLocation>
        <location evidence="1">Cytoplasm</location>
    </subcellularLocation>
</comment>
<comment type="similarity">
    <text evidence="2 9">Belongs to the cytochrome P450 family.</text>
</comment>
<evidence type="ECO:0000313" key="10">
    <source>
        <dbReference type="EMBL" id="PKW17889.1"/>
    </source>
</evidence>
<dbReference type="PANTHER" id="PTHR46696">
    <property type="entry name" value="P450, PUTATIVE (EUROFUNG)-RELATED"/>
    <property type="match status" value="1"/>
</dbReference>
<gene>
    <name evidence="10" type="ORF">A8926_5914</name>
</gene>
<dbReference type="InterPro" id="IPR017972">
    <property type="entry name" value="Cyt_P450_CS"/>
</dbReference>
<dbReference type="EMBL" id="PJNB01000001">
    <property type="protein sequence ID" value="PKW17889.1"/>
    <property type="molecule type" value="Genomic_DNA"/>
</dbReference>
<evidence type="ECO:0000256" key="9">
    <source>
        <dbReference type="RuleBase" id="RU000461"/>
    </source>
</evidence>
<dbReference type="PROSITE" id="PS00086">
    <property type="entry name" value="CYTOCHROME_P450"/>
    <property type="match status" value="1"/>
</dbReference>
<sequence length="397" mass="43709">MQRSQEIPIHMQRTGFDPVPELSSLRQHDGIIRITSGFGLDTWLITRYADVRSVLSDWGSFSNTMQAGIQESEAPEPGDDTSAVLGTLNLLASDPPEHTRLRRTIAPEFTARRLRRLEPRITGIVNDHLDVLERSGEPGDLVPAFTSPIPVLVICELLGVPHEDREDFQKRTDGFLDITTSNAERAALQAESHAYMAKLVARNRVEPGDGLLGRLVSRHGTELDNAELVGLASLLLLAGAETTSNMLALGMFALLRHPEQLDVLRRDPELVDAAIEELLRWLSIVHNTTAKVATRQVQIAGRTINAGDLVMCSLPAANRDPDFVVRPDELDITRPASRHVAFGHGPHHCIGAPLARLQMRIALPALLGRFPGLRLAAEPEFRSGYLTHGLDSLPVMW</sequence>
<keyword evidence="8 9" id="KW-0503">Monooxygenase</keyword>
<dbReference type="FunFam" id="1.10.630.10:FF:000018">
    <property type="entry name" value="Cytochrome P450 monooxygenase"/>
    <property type="match status" value="1"/>
</dbReference>
<dbReference type="PRINTS" id="PR00359">
    <property type="entry name" value="BP450"/>
</dbReference>
<keyword evidence="11" id="KW-1185">Reference proteome</keyword>
<evidence type="ECO:0000313" key="11">
    <source>
        <dbReference type="Proteomes" id="UP000233786"/>
    </source>
</evidence>
<dbReference type="RefSeq" id="WP_010311938.1">
    <property type="nucleotide sequence ID" value="NZ_CP061007.1"/>
</dbReference>
<keyword evidence="7 9" id="KW-0408">Iron</keyword>